<keyword evidence="4 5" id="KW-0413">Isomerase</keyword>
<dbReference type="GO" id="GO:0003755">
    <property type="term" value="F:peptidyl-prolyl cis-trans isomerase activity"/>
    <property type="evidence" value="ECO:0007669"/>
    <property type="project" value="UniProtKB-KW"/>
</dbReference>
<dbReference type="InterPro" id="IPR001179">
    <property type="entry name" value="PPIase_FKBP_dom"/>
</dbReference>
<dbReference type="Gene3D" id="3.10.50.40">
    <property type="match status" value="1"/>
</dbReference>
<feature type="signal peptide" evidence="6">
    <location>
        <begin position="1"/>
        <end position="20"/>
    </location>
</feature>
<protein>
    <recommendedName>
        <fullName evidence="2 5">peptidylprolyl isomerase</fullName>
        <ecNumber evidence="2 5">5.2.1.8</ecNumber>
    </recommendedName>
</protein>
<dbReference type="GO" id="GO:0005783">
    <property type="term" value="C:endoplasmic reticulum"/>
    <property type="evidence" value="ECO:0007669"/>
    <property type="project" value="TreeGrafter"/>
</dbReference>
<gene>
    <name evidence="8" type="primary">FPR2_1</name>
    <name evidence="8" type="ORF">DFQ27_004465</name>
</gene>
<dbReference type="OrthoDB" id="1902587at2759"/>
<comment type="caution">
    <text evidence="8">The sequence shown here is derived from an EMBL/GenBank/DDBJ whole genome shotgun (WGS) entry which is preliminary data.</text>
</comment>
<keyword evidence="9" id="KW-1185">Reference proteome</keyword>
<dbReference type="Pfam" id="PF00254">
    <property type="entry name" value="FKBP_C"/>
    <property type="match status" value="1"/>
</dbReference>
<evidence type="ECO:0000256" key="1">
    <source>
        <dbReference type="ARBA" id="ARBA00000971"/>
    </source>
</evidence>
<evidence type="ECO:0000313" key="9">
    <source>
        <dbReference type="Proteomes" id="UP000807716"/>
    </source>
</evidence>
<organism evidence="8 9">
    <name type="scientific">Actinomortierella ambigua</name>
    <dbReference type="NCBI Taxonomy" id="1343610"/>
    <lineage>
        <taxon>Eukaryota</taxon>
        <taxon>Fungi</taxon>
        <taxon>Fungi incertae sedis</taxon>
        <taxon>Mucoromycota</taxon>
        <taxon>Mortierellomycotina</taxon>
        <taxon>Mortierellomycetes</taxon>
        <taxon>Mortierellales</taxon>
        <taxon>Mortierellaceae</taxon>
        <taxon>Actinomortierella</taxon>
    </lineage>
</organism>
<accession>A0A9P6QKZ8</accession>
<comment type="catalytic activity">
    <reaction evidence="1 5">
        <text>[protein]-peptidylproline (omega=180) = [protein]-peptidylproline (omega=0)</text>
        <dbReference type="Rhea" id="RHEA:16237"/>
        <dbReference type="Rhea" id="RHEA-COMP:10747"/>
        <dbReference type="Rhea" id="RHEA-COMP:10748"/>
        <dbReference type="ChEBI" id="CHEBI:83833"/>
        <dbReference type="ChEBI" id="CHEBI:83834"/>
        <dbReference type="EC" id="5.2.1.8"/>
    </reaction>
</comment>
<sequence>MHLAALVPLLVAFAVAQVSARTPPTQLQIGVKRRNPDPDCVKTKVGDRLAIQYVGKLWEDGKQFDSSWDRDQPFRFTLGNGEVIQGMDTGMRGMCLGEKRKLTIPAHLGYAGKGTPGIPPNSVLVFETELVGINELKHEEL</sequence>
<dbReference type="EMBL" id="JAAAJB010000031">
    <property type="protein sequence ID" value="KAG0269225.1"/>
    <property type="molecule type" value="Genomic_DNA"/>
</dbReference>
<proteinExistence type="predicted"/>
<name>A0A9P6QKZ8_9FUNG</name>
<feature type="chain" id="PRO_5040392547" description="peptidylprolyl isomerase" evidence="6">
    <location>
        <begin position="21"/>
        <end position="141"/>
    </location>
</feature>
<feature type="domain" description="PPIase FKBP-type" evidence="7">
    <location>
        <begin position="46"/>
        <end position="134"/>
    </location>
</feature>
<reference evidence="8" key="1">
    <citation type="journal article" date="2020" name="Fungal Divers.">
        <title>Resolving the Mortierellaceae phylogeny through synthesis of multi-gene phylogenetics and phylogenomics.</title>
        <authorList>
            <person name="Vandepol N."/>
            <person name="Liber J."/>
            <person name="Desiro A."/>
            <person name="Na H."/>
            <person name="Kennedy M."/>
            <person name="Barry K."/>
            <person name="Grigoriev I.V."/>
            <person name="Miller A.N."/>
            <person name="O'Donnell K."/>
            <person name="Stajich J.E."/>
            <person name="Bonito G."/>
        </authorList>
    </citation>
    <scope>NUCLEOTIDE SEQUENCE</scope>
    <source>
        <strain evidence="8">BC1065</strain>
    </source>
</reference>
<evidence type="ECO:0000256" key="6">
    <source>
        <dbReference type="SAM" id="SignalP"/>
    </source>
</evidence>
<evidence type="ECO:0000259" key="7">
    <source>
        <dbReference type="PROSITE" id="PS50059"/>
    </source>
</evidence>
<dbReference type="InterPro" id="IPR046357">
    <property type="entry name" value="PPIase_dom_sf"/>
</dbReference>
<evidence type="ECO:0000256" key="2">
    <source>
        <dbReference type="ARBA" id="ARBA00013194"/>
    </source>
</evidence>
<dbReference type="PANTHER" id="PTHR45779:SF7">
    <property type="entry name" value="PEPTIDYLPROLYL ISOMERASE"/>
    <property type="match status" value="1"/>
</dbReference>
<dbReference type="PROSITE" id="PS50059">
    <property type="entry name" value="FKBP_PPIASE"/>
    <property type="match status" value="1"/>
</dbReference>
<dbReference type="InterPro" id="IPR044609">
    <property type="entry name" value="FKBP2/11"/>
</dbReference>
<dbReference type="EC" id="5.2.1.8" evidence="2 5"/>
<keyword evidence="3 5" id="KW-0697">Rotamase</keyword>
<dbReference type="FunFam" id="3.10.50.40:FF:000006">
    <property type="entry name" value="Peptidyl-prolyl cis-trans isomerase"/>
    <property type="match status" value="1"/>
</dbReference>
<evidence type="ECO:0000313" key="8">
    <source>
        <dbReference type="EMBL" id="KAG0269225.1"/>
    </source>
</evidence>
<dbReference type="AlphaFoldDB" id="A0A9P6QKZ8"/>
<evidence type="ECO:0000256" key="4">
    <source>
        <dbReference type="ARBA" id="ARBA00023235"/>
    </source>
</evidence>
<dbReference type="SUPFAM" id="SSF54534">
    <property type="entry name" value="FKBP-like"/>
    <property type="match status" value="1"/>
</dbReference>
<keyword evidence="6" id="KW-0732">Signal</keyword>
<evidence type="ECO:0000256" key="3">
    <source>
        <dbReference type="ARBA" id="ARBA00023110"/>
    </source>
</evidence>
<dbReference type="Proteomes" id="UP000807716">
    <property type="component" value="Unassembled WGS sequence"/>
</dbReference>
<evidence type="ECO:0000256" key="5">
    <source>
        <dbReference type="PROSITE-ProRule" id="PRU00277"/>
    </source>
</evidence>
<dbReference type="PANTHER" id="PTHR45779">
    <property type="entry name" value="PEPTIDYLPROLYL ISOMERASE"/>
    <property type="match status" value="1"/>
</dbReference>